<protein>
    <recommendedName>
        <fullName evidence="1">YqaJ viral recombinase domain-containing protein</fullName>
    </recommendedName>
</protein>
<evidence type="ECO:0000313" key="3">
    <source>
        <dbReference type="Proteomes" id="UP000652761"/>
    </source>
</evidence>
<dbReference type="CDD" id="cd22343">
    <property type="entry name" value="PDDEXK_lambda_exonuclease-like"/>
    <property type="match status" value="1"/>
</dbReference>
<feature type="domain" description="YqaJ viral recombinase" evidence="1">
    <location>
        <begin position="119"/>
        <end position="253"/>
    </location>
</feature>
<dbReference type="GO" id="GO:0006281">
    <property type="term" value="P:DNA repair"/>
    <property type="evidence" value="ECO:0007669"/>
    <property type="project" value="UniProtKB-ARBA"/>
</dbReference>
<reference evidence="2" key="1">
    <citation type="submission" date="2017-07" db="EMBL/GenBank/DDBJ databases">
        <title>Taro Niue Genome Assembly and Annotation.</title>
        <authorList>
            <person name="Atibalentja N."/>
            <person name="Keating K."/>
            <person name="Fields C.J."/>
        </authorList>
    </citation>
    <scope>NUCLEOTIDE SEQUENCE</scope>
    <source>
        <strain evidence="2">Niue_2</strain>
        <tissue evidence="2">Leaf</tissue>
    </source>
</reference>
<accession>A0A843UEB2</accession>
<dbReference type="Pfam" id="PF09588">
    <property type="entry name" value="YqaJ"/>
    <property type="match status" value="1"/>
</dbReference>
<dbReference type="SUPFAM" id="SSF52980">
    <property type="entry name" value="Restriction endonuclease-like"/>
    <property type="match status" value="1"/>
</dbReference>
<dbReference type="InterPro" id="IPR011335">
    <property type="entry name" value="Restrct_endonuc-II-like"/>
</dbReference>
<dbReference type="EMBL" id="NMUH01000497">
    <property type="protein sequence ID" value="MQL80264.1"/>
    <property type="molecule type" value="Genomic_DNA"/>
</dbReference>
<name>A0A843UEB2_COLES</name>
<dbReference type="InterPro" id="IPR019080">
    <property type="entry name" value="YqaJ_viral_recombinase"/>
</dbReference>
<dbReference type="AlphaFoldDB" id="A0A843UEB2"/>
<dbReference type="InterPro" id="IPR011604">
    <property type="entry name" value="PDDEXK-like_dom_sf"/>
</dbReference>
<keyword evidence="3" id="KW-1185">Reference proteome</keyword>
<dbReference type="PANTHER" id="PTHR46609">
    <property type="entry name" value="EXONUCLEASE, PHAGE-TYPE/RECB, C-TERMINAL DOMAIN-CONTAINING PROTEIN"/>
    <property type="match status" value="1"/>
</dbReference>
<dbReference type="Gene3D" id="3.90.320.10">
    <property type="match status" value="1"/>
</dbReference>
<dbReference type="InterPro" id="IPR051703">
    <property type="entry name" value="NF-kappa-B_Signaling_Reg"/>
</dbReference>
<proteinExistence type="predicted"/>
<gene>
    <name evidence="2" type="ORF">Taro_012701</name>
</gene>
<evidence type="ECO:0000313" key="2">
    <source>
        <dbReference type="EMBL" id="MQL80264.1"/>
    </source>
</evidence>
<dbReference type="PANTHER" id="PTHR46609:SF4">
    <property type="entry name" value="RESTRICTION ENDONUCLEASE, TYPE II-LIKE SUPERFAMILY PROTEIN"/>
    <property type="match status" value="1"/>
</dbReference>
<comment type="caution">
    <text evidence="2">The sequence shown here is derived from an EMBL/GenBank/DDBJ whole genome shotgun (WGS) entry which is preliminary data.</text>
</comment>
<organism evidence="2 3">
    <name type="scientific">Colocasia esculenta</name>
    <name type="common">Wild taro</name>
    <name type="synonym">Arum esculentum</name>
    <dbReference type="NCBI Taxonomy" id="4460"/>
    <lineage>
        <taxon>Eukaryota</taxon>
        <taxon>Viridiplantae</taxon>
        <taxon>Streptophyta</taxon>
        <taxon>Embryophyta</taxon>
        <taxon>Tracheophyta</taxon>
        <taxon>Spermatophyta</taxon>
        <taxon>Magnoliopsida</taxon>
        <taxon>Liliopsida</taxon>
        <taxon>Araceae</taxon>
        <taxon>Aroideae</taxon>
        <taxon>Colocasieae</taxon>
        <taxon>Colocasia</taxon>
    </lineage>
</organism>
<sequence length="348" mass="40279">MCAASCDRAQLASGRHRSLPSATRLFAAHRQHKQPSHLSPVPDNQLSTLTIPQETMKPVPHGLPRSIDSSQGEVHISSETENSVINYAKRHDHTRANLCYSHQMSSIVSSAHLKRQNKNWQERRKHKLTASTFGRAIGMWPGRRVELWMEKIGVRKPFSGNDATCWERLKERVALHQYKLITGYHVEFIDFKLYNENNPNDDWLAASPDGIITNLPSEGVLEIKCPFFHGNARQRMPWVRVPVYCMPQAQGLMEILDLDWLDLFCWTPKDNMLFRIPRDKQYWHLLKAALSDFWWEHVHPAREILSKASWEEAVNELKPLVPAERHKLFNSIACASRHLAHRSKRLDI</sequence>
<evidence type="ECO:0000259" key="1">
    <source>
        <dbReference type="Pfam" id="PF09588"/>
    </source>
</evidence>
<dbReference type="OrthoDB" id="421276at2759"/>
<dbReference type="Proteomes" id="UP000652761">
    <property type="component" value="Unassembled WGS sequence"/>
</dbReference>